<dbReference type="NCBIfam" id="TIGR02937">
    <property type="entry name" value="sigma70-ECF"/>
    <property type="match status" value="1"/>
</dbReference>
<dbReference type="InterPro" id="IPR013324">
    <property type="entry name" value="RNA_pol_sigma_r3/r4-like"/>
</dbReference>
<dbReference type="InterPro" id="IPR000838">
    <property type="entry name" value="RNA_pol_sigma70_ECF_CS"/>
</dbReference>
<proteinExistence type="inferred from homology"/>
<evidence type="ECO:0000313" key="9">
    <source>
        <dbReference type="EMBL" id="MDR4306468.1"/>
    </source>
</evidence>
<dbReference type="SUPFAM" id="SSF88946">
    <property type="entry name" value="Sigma2 domain of RNA polymerase sigma factors"/>
    <property type="match status" value="1"/>
</dbReference>
<comment type="similarity">
    <text evidence="1 6">Belongs to the sigma-70 factor family. ECF subfamily.</text>
</comment>
<dbReference type="NCBIfam" id="NF009164">
    <property type="entry name" value="PRK12511.1"/>
    <property type="match status" value="1"/>
</dbReference>
<sequence length="182" mass="20305">MFGKRREDPQFDVIGQLRTLRRYALTLTRNEHDAEDLVQDALVRAYAKRSQYDTGRELRSWLLAILHNAYVDKLRSVTADRRRAEEAASLAEFEVGPSQEHAAQLTGVLEAVKRLPEDQRAALHLVAIEGLSYADASAVLDVPLGTLMSRIGRARETLRRIEGGESARLGRLRLVGGSDELG</sequence>
<reference evidence="9" key="1">
    <citation type="submission" date="2020-10" db="EMBL/GenBank/DDBJ databases">
        <authorList>
            <person name="Abbas A."/>
            <person name="Razzaq R."/>
            <person name="Waqas M."/>
            <person name="Abbas N."/>
            <person name="Nielsen T.K."/>
            <person name="Hansen L.H."/>
            <person name="Hussain S."/>
            <person name="Shahid M."/>
        </authorList>
    </citation>
    <scope>NUCLEOTIDE SEQUENCE</scope>
    <source>
        <strain evidence="9">S14</strain>
    </source>
</reference>
<dbReference type="Proteomes" id="UP001181622">
    <property type="component" value="Unassembled WGS sequence"/>
</dbReference>
<dbReference type="Pfam" id="PF04542">
    <property type="entry name" value="Sigma70_r2"/>
    <property type="match status" value="1"/>
</dbReference>
<dbReference type="InterPro" id="IPR036388">
    <property type="entry name" value="WH-like_DNA-bd_sf"/>
</dbReference>
<evidence type="ECO:0000256" key="1">
    <source>
        <dbReference type="ARBA" id="ARBA00010641"/>
    </source>
</evidence>
<dbReference type="InterPro" id="IPR014284">
    <property type="entry name" value="RNA_pol_sigma-70_dom"/>
</dbReference>
<comment type="caution">
    <text evidence="9">The sequence shown here is derived from an EMBL/GenBank/DDBJ whole genome shotgun (WGS) entry which is preliminary data.</text>
</comment>
<feature type="domain" description="RNA polymerase sigma factor 70 region 4 type 2" evidence="8">
    <location>
        <begin position="108"/>
        <end position="158"/>
    </location>
</feature>
<dbReference type="InterPro" id="IPR007627">
    <property type="entry name" value="RNA_pol_sigma70_r2"/>
</dbReference>
<keyword evidence="3 6" id="KW-0731">Sigma factor</keyword>
<keyword evidence="4 6" id="KW-0238">DNA-binding</keyword>
<protein>
    <recommendedName>
        <fullName evidence="6">RNA polymerase sigma factor</fullName>
    </recommendedName>
</protein>
<evidence type="ECO:0000259" key="7">
    <source>
        <dbReference type="Pfam" id="PF04542"/>
    </source>
</evidence>
<organism evidence="9 10">
    <name type="scientific">Chelatococcus sambhunathii</name>
    <dbReference type="NCBI Taxonomy" id="363953"/>
    <lineage>
        <taxon>Bacteria</taxon>
        <taxon>Pseudomonadati</taxon>
        <taxon>Pseudomonadota</taxon>
        <taxon>Alphaproteobacteria</taxon>
        <taxon>Hyphomicrobiales</taxon>
        <taxon>Chelatococcaceae</taxon>
        <taxon>Chelatococcus</taxon>
    </lineage>
</organism>
<dbReference type="SUPFAM" id="SSF88659">
    <property type="entry name" value="Sigma3 and sigma4 domains of RNA polymerase sigma factors"/>
    <property type="match status" value="1"/>
</dbReference>
<evidence type="ECO:0000256" key="6">
    <source>
        <dbReference type="RuleBase" id="RU000716"/>
    </source>
</evidence>
<dbReference type="Gene3D" id="1.10.10.10">
    <property type="entry name" value="Winged helix-like DNA-binding domain superfamily/Winged helix DNA-binding domain"/>
    <property type="match status" value="1"/>
</dbReference>
<dbReference type="CDD" id="cd06171">
    <property type="entry name" value="Sigma70_r4"/>
    <property type="match status" value="1"/>
</dbReference>
<evidence type="ECO:0000256" key="4">
    <source>
        <dbReference type="ARBA" id="ARBA00023125"/>
    </source>
</evidence>
<accession>A0ABU1DEC2</accession>
<evidence type="ECO:0000256" key="5">
    <source>
        <dbReference type="ARBA" id="ARBA00023163"/>
    </source>
</evidence>
<feature type="domain" description="RNA polymerase sigma-70 region 2" evidence="7">
    <location>
        <begin position="17"/>
        <end position="76"/>
    </location>
</feature>
<gene>
    <name evidence="9" type="ORF">IHQ68_07540</name>
</gene>
<dbReference type="InterPro" id="IPR013325">
    <property type="entry name" value="RNA_pol_sigma_r2"/>
</dbReference>
<keyword evidence="10" id="KW-1185">Reference proteome</keyword>
<dbReference type="Pfam" id="PF08281">
    <property type="entry name" value="Sigma70_r4_2"/>
    <property type="match status" value="1"/>
</dbReference>
<name>A0ABU1DEC2_9HYPH</name>
<dbReference type="PANTHER" id="PTHR43133:SF25">
    <property type="entry name" value="RNA POLYMERASE SIGMA FACTOR RFAY-RELATED"/>
    <property type="match status" value="1"/>
</dbReference>
<dbReference type="RefSeq" id="WP_309390389.1">
    <property type="nucleotide sequence ID" value="NZ_JADBEO010000012.1"/>
</dbReference>
<dbReference type="PANTHER" id="PTHR43133">
    <property type="entry name" value="RNA POLYMERASE ECF-TYPE SIGMA FACTO"/>
    <property type="match status" value="1"/>
</dbReference>
<evidence type="ECO:0000259" key="8">
    <source>
        <dbReference type="Pfam" id="PF08281"/>
    </source>
</evidence>
<dbReference type="EMBL" id="JADBEO010000012">
    <property type="protein sequence ID" value="MDR4306468.1"/>
    <property type="molecule type" value="Genomic_DNA"/>
</dbReference>
<dbReference type="PROSITE" id="PS01063">
    <property type="entry name" value="SIGMA70_ECF"/>
    <property type="match status" value="1"/>
</dbReference>
<dbReference type="InterPro" id="IPR039425">
    <property type="entry name" value="RNA_pol_sigma-70-like"/>
</dbReference>
<dbReference type="InterPro" id="IPR013249">
    <property type="entry name" value="RNA_pol_sigma70_r4_t2"/>
</dbReference>
<keyword evidence="2 6" id="KW-0805">Transcription regulation</keyword>
<evidence type="ECO:0000256" key="2">
    <source>
        <dbReference type="ARBA" id="ARBA00023015"/>
    </source>
</evidence>
<keyword evidence="5 6" id="KW-0804">Transcription</keyword>
<evidence type="ECO:0000313" key="10">
    <source>
        <dbReference type="Proteomes" id="UP001181622"/>
    </source>
</evidence>
<dbReference type="Gene3D" id="1.10.1740.10">
    <property type="match status" value="1"/>
</dbReference>
<evidence type="ECO:0000256" key="3">
    <source>
        <dbReference type="ARBA" id="ARBA00023082"/>
    </source>
</evidence>